<keyword evidence="2" id="KW-1185">Reference proteome</keyword>
<proteinExistence type="predicted"/>
<dbReference type="Proteomes" id="UP000504609">
    <property type="component" value="Unplaced"/>
</dbReference>
<dbReference type="PANTHER" id="PTHR33881">
    <property type="entry name" value="NEUROGENIC LOCUS NOTCH-LIKE PROTEIN"/>
    <property type="match status" value="1"/>
</dbReference>
<evidence type="ECO:0000313" key="3">
    <source>
        <dbReference type="RefSeq" id="XP_022937685.1"/>
    </source>
</evidence>
<feature type="chain" id="PRO_5027020744" evidence="1">
    <location>
        <begin position="27"/>
        <end position="209"/>
    </location>
</feature>
<evidence type="ECO:0000313" key="2">
    <source>
        <dbReference type="Proteomes" id="UP000504609"/>
    </source>
</evidence>
<feature type="signal peptide" evidence="1">
    <location>
        <begin position="1"/>
        <end position="26"/>
    </location>
</feature>
<keyword evidence="1" id="KW-0732">Signal</keyword>
<name>A0A6J1FHH1_CUCMO</name>
<protein>
    <submittedName>
        <fullName evidence="3">Uncharacterized protein LOC111444015</fullName>
    </submittedName>
</protein>
<dbReference type="GeneID" id="111444015"/>
<dbReference type="KEGG" id="cmos:111444015"/>
<organism evidence="2 3">
    <name type="scientific">Cucurbita moschata</name>
    <name type="common">Winter crookneck squash</name>
    <name type="synonym">Cucurbita pepo var. moschata</name>
    <dbReference type="NCBI Taxonomy" id="3662"/>
    <lineage>
        <taxon>Eukaryota</taxon>
        <taxon>Viridiplantae</taxon>
        <taxon>Streptophyta</taxon>
        <taxon>Embryophyta</taxon>
        <taxon>Tracheophyta</taxon>
        <taxon>Spermatophyta</taxon>
        <taxon>Magnoliopsida</taxon>
        <taxon>eudicotyledons</taxon>
        <taxon>Gunneridae</taxon>
        <taxon>Pentapetalae</taxon>
        <taxon>rosids</taxon>
        <taxon>fabids</taxon>
        <taxon>Cucurbitales</taxon>
        <taxon>Cucurbitaceae</taxon>
        <taxon>Cucurbiteae</taxon>
        <taxon>Cucurbita</taxon>
    </lineage>
</organism>
<evidence type="ECO:0000256" key="1">
    <source>
        <dbReference type="SAM" id="SignalP"/>
    </source>
</evidence>
<dbReference type="RefSeq" id="XP_022937685.1">
    <property type="nucleotide sequence ID" value="XM_023081917.1"/>
</dbReference>
<gene>
    <name evidence="3" type="primary">LOC111444015</name>
</gene>
<dbReference type="AlphaFoldDB" id="A0A6J1FHH1"/>
<dbReference type="PANTHER" id="PTHR33881:SF10">
    <property type="entry name" value="SLIT HOMOLOG 2 PROTEIN-LIKE"/>
    <property type="match status" value="1"/>
</dbReference>
<sequence>MTASSRRAVDFLIVVLVLLPVVVVMADDHLPFLDKICDEVNCGKGNCTTDDVYPFFKCECDSGWKRTRDSDDDLTFLPCVIPNCSLDYGCQSAPPPVPDKPVPRNSSFFNPCYWAYCGEGTCEKNNTYAHTCECRSGFYNLLNISAFPCYSDCTIGSDCAKLGIKVANVNSSDNGSGGSGTGQGNSLLPGKFGWVAMAILFGMTMELWN</sequence>
<reference evidence="3" key="1">
    <citation type="submission" date="2025-08" db="UniProtKB">
        <authorList>
            <consortium name="RefSeq"/>
        </authorList>
    </citation>
    <scope>IDENTIFICATION</scope>
    <source>
        <tissue evidence="3">Young leaves</tissue>
    </source>
</reference>
<accession>A0A6J1FHH1</accession>